<evidence type="ECO:0000313" key="2">
    <source>
        <dbReference type="Proteomes" id="UP001056120"/>
    </source>
</evidence>
<dbReference type="EMBL" id="CM042021">
    <property type="protein sequence ID" value="KAI3819917.1"/>
    <property type="molecule type" value="Genomic_DNA"/>
</dbReference>
<keyword evidence="2" id="KW-1185">Reference proteome</keyword>
<dbReference type="Proteomes" id="UP001056120">
    <property type="component" value="Linkage Group LG04"/>
</dbReference>
<accession>A0ACB9JIG3</accession>
<proteinExistence type="predicted"/>
<sequence length="228" mass="24584">MAGVVLCTLNVRHDSKMVSTLLKHSSAKGAIEIMLKLTATVPQIVLIPDSSKPPALQKTGVIEYEALLAMGSLDFEIRRPNDECEPITLNYTSGTTSSPKGVVYSHRGAYLNSLAAVLLYEMRSMSVYLWVVPMFHCNGWCLTWGVAAQGGTNVCLRVVTAKGIFESISRHQVTHMGAASTVLNTIINAPGVEQLPLLGKVTVLTGGDPPPSMCVTCMVSLRRTVREP</sequence>
<comment type="caution">
    <text evidence="1">The sequence shown here is derived from an EMBL/GenBank/DDBJ whole genome shotgun (WGS) entry which is preliminary data.</text>
</comment>
<gene>
    <name evidence="1" type="ORF">L1987_13770</name>
</gene>
<evidence type="ECO:0000313" key="1">
    <source>
        <dbReference type="EMBL" id="KAI3819917.1"/>
    </source>
</evidence>
<protein>
    <submittedName>
        <fullName evidence="1">Uncharacterized protein</fullName>
    </submittedName>
</protein>
<organism evidence="1 2">
    <name type="scientific">Smallanthus sonchifolius</name>
    <dbReference type="NCBI Taxonomy" id="185202"/>
    <lineage>
        <taxon>Eukaryota</taxon>
        <taxon>Viridiplantae</taxon>
        <taxon>Streptophyta</taxon>
        <taxon>Embryophyta</taxon>
        <taxon>Tracheophyta</taxon>
        <taxon>Spermatophyta</taxon>
        <taxon>Magnoliopsida</taxon>
        <taxon>eudicotyledons</taxon>
        <taxon>Gunneridae</taxon>
        <taxon>Pentapetalae</taxon>
        <taxon>asterids</taxon>
        <taxon>campanulids</taxon>
        <taxon>Asterales</taxon>
        <taxon>Asteraceae</taxon>
        <taxon>Asteroideae</taxon>
        <taxon>Heliantheae alliance</taxon>
        <taxon>Millerieae</taxon>
        <taxon>Smallanthus</taxon>
    </lineage>
</organism>
<name>A0ACB9JIG3_9ASTR</name>
<reference evidence="2" key="1">
    <citation type="journal article" date="2022" name="Mol. Ecol. Resour.">
        <title>The genomes of chicory, endive, great burdock and yacon provide insights into Asteraceae palaeo-polyploidization history and plant inulin production.</title>
        <authorList>
            <person name="Fan W."/>
            <person name="Wang S."/>
            <person name="Wang H."/>
            <person name="Wang A."/>
            <person name="Jiang F."/>
            <person name="Liu H."/>
            <person name="Zhao H."/>
            <person name="Xu D."/>
            <person name="Zhang Y."/>
        </authorList>
    </citation>
    <scope>NUCLEOTIDE SEQUENCE [LARGE SCALE GENOMIC DNA]</scope>
    <source>
        <strain evidence="2">cv. Yunnan</strain>
    </source>
</reference>
<reference evidence="1 2" key="2">
    <citation type="journal article" date="2022" name="Mol. Ecol. Resour.">
        <title>The genomes of chicory, endive, great burdock and yacon provide insights into Asteraceae paleo-polyploidization history and plant inulin production.</title>
        <authorList>
            <person name="Fan W."/>
            <person name="Wang S."/>
            <person name="Wang H."/>
            <person name="Wang A."/>
            <person name="Jiang F."/>
            <person name="Liu H."/>
            <person name="Zhao H."/>
            <person name="Xu D."/>
            <person name="Zhang Y."/>
        </authorList>
    </citation>
    <scope>NUCLEOTIDE SEQUENCE [LARGE SCALE GENOMIC DNA]</scope>
    <source>
        <strain evidence="2">cv. Yunnan</strain>
        <tissue evidence="1">Leaves</tissue>
    </source>
</reference>